<accession>A0A5B9QCM8</accession>
<dbReference type="KEGG" id="bgok:Pr1d_28600"/>
<dbReference type="OrthoDB" id="259423at2"/>
<dbReference type="CDD" id="cd00090">
    <property type="entry name" value="HTH_ARSR"/>
    <property type="match status" value="1"/>
</dbReference>
<dbReference type="GO" id="GO:0006355">
    <property type="term" value="P:regulation of DNA-templated transcription"/>
    <property type="evidence" value="ECO:0007669"/>
    <property type="project" value="UniProtKB-ARBA"/>
</dbReference>
<proteinExistence type="predicted"/>
<sequence>MPETSLQHGVDNSTNDREIIEFVRREGAASISELVEFTGVTATAVRQRLTRLMEQGLIERESEKAGRGRPTHRYSLSSAGVRTSGTNYEDLAGVLWAEIRAVKDPDVRYGLLKRIVSQLADHYRDRIQGDSIEQRMQSLVALMGERDVPFEVTQTDGSQLPVLTALACPYPTLAEQDRTVCSMEKMLFSEVLGEGLKLSSCRLDGATHCTFDTNGRSAPTL</sequence>
<keyword evidence="2" id="KW-1185">Reference proteome</keyword>
<gene>
    <name evidence="1" type="ORF">Pr1d_28600</name>
</gene>
<dbReference type="Pfam" id="PF13412">
    <property type="entry name" value="HTH_24"/>
    <property type="match status" value="1"/>
</dbReference>
<name>A0A5B9QCM8_9BACT</name>
<dbReference type="SUPFAM" id="SSF46785">
    <property type="entry name" value="Winged helix' DNA-binding domain"/>
    <property type="match status" value="1"/>
</dbReference>
<dbReference type="EMBL" id="CP042913">
    <property type="protein sequence ID" value="QEG35559.1"/>
    <property type="molecule type" value="Genomic_DNA"/>
</dbReference>
<organism evidence="1 2">
    <name type="scientific">Bythopirellula goksoeyrii</name>
    <dbReference type="NCBI Taxonomy" id="1400387"/>
    <lineage>
        <taxon>Bacteria</taxon>
        <taxon>Pseudomonadati</taxon>
        <taxon>Planctomycetota</taxon>
        <taxon>Planctomycetia</taxon>
        <taxon>Pirellulales</taxon>
        <taxon>Lacipirellulaceae</taxon>
        <taxon>Bythopirellula</taxon>
    </lineage>
</organism>
<dbReference type="InterPro" id="IPR050313">
    <property type="entry name" value="Carb_Metab_HTH_regulators"/>
</dbReference>
<dbReference type="PANTHER" id="PTHR30363:SF28">
    <property type="entry name" value="TRANSCRIPTIONAL REGULATORY PROTEIN-RELATED"/>
    <property type="match status" value="1"/>
</dbReference>
<reference evidence="1 2" key="1">
    <citation type="submission" date="2019-08" db="EMBL/GenBank/DDBJ databases">
        <title>Deep-cultivation of Planctomycetes and their phenomic and genomic characterization uncovers novel biology.</title>
        <authorList>
            <person name="Wiegand S."/>
            <person name="Jogler M."/>
            <person name="Boedeker C."/>
            <person name="Pinto D."/>
            <person name="Vollmers J."/>
            <person name="Rivas-Marin E."/>
            <person name="Kohn T."/>
            <person name="Peeters S.H."/>
            <person name="Heuer A."/>
            <person name="Rast P."/>
            <person name="Oberbeckmann S."/>
            <person name="Bunk B."/>
            <person name="Jeske O."/>
            <person name="Meyerdierks A."/>
            <person name="Storesund J.E."/>
            <person name="Kallscheuer N."/>
            <person name="Luecker S."/>
            <person name="Lage O.M."/>
            <person name="Pohl T."/>
            <person name="Merkel B.J."/>
            <person name="Hornburger P."/>
            <person name="Mueller R.-W."/>
            <person name="Bruemmer F."/>
            <person name="Labrenz M."/>
            <person name="Spormann A.M."/>
            <person name="Op den Camp H."/>
            <person name="Overmann J."/>
            <person name="Amann R."/>
            <person name="Jetten M.S.M."/>
            <person name="Mascher T."/>
            <person name="Medema M.H."/>
            <person name="Devos D.P."/>
            <person name="Kaster A.-K."/>
            <person name="Ovreas L."/>
            <person name="Rohde M."/>
            <person name="Galperin M.Y."/>
            <person name="Jogler C."/>
        </authorList>
    </citation>
    <scope>NUCLEOTIDE SEQUENCE [LARGE SCALE GENOMIC DNA]</scope>
    <source>
        <strain evidence="1 2">Pr1d</strain>
    </source>
</reference>
<dbReference type="InterPro" id="IPR036390">
    <property type="entry name" value="WH_DNA-bd_sf"/>
</dbReference>
<evidence type="ECO:0000313" key="2">
    <source>
        <dbReference type="Proteomes" id="UP000323917"/>
    </source>
</evidence>
<evidence type="ECO:0000313" key="1">
    <source>
        <dbReference type="EMBL" id="QEG35559.1"/>
    </source>
</evidence>
<dbReference type="RefSeq" id="WP_148074060.1">
    <property type="nucleotide sequence ID" value="NZ_CP042913.1"/>
</dbReference>
<dbReference type="InterPro" id="IPR011991">
    <property type="entry name" value="ArsR-like_HTH"/>
</dbReference>
<dbReference type="InterPro" id="IPR036388">
    <property type="entry name" value="WH-like_DNA-bd_sf"/>
</dbReference>
<dbReference type="Proteomes" id="UP000323917">
    <property type="component" value="Chromosome"/>
</dbReference>
<protein>
    <submittedName>
        <fullName evidence="1">MarR family protein</fullName>
    </submittedName>
</protein>
<dbReference type="Gene3D" id="1.10.10.10">
    <property type="entry name" value="Winged helix-like DNA-binding domain superfamily/Winged helix DNA-binding domain"/>
    <property type="match status" value="1"/>
</dbReference>
<dbReference type="PANTHER" id="PTHR30363">
    <property type="entry name" value="HTH-TYPE TRANSCRIPTIONAL REGULATOR SRLR-RELATED"/>
    <property type="match status" value="1"/>
</dbReference>
<dbReference type="AlphaFoldDB" id="A0A5B9QCM8"/>